<protein>
    <submittedName>
        <fullName evidence="2">Uncharacterized protein</fullName>
    </submittedName>
</protein>
<proteinExistence type="predicted"/>
<organism evidence="2 3">
    <name type="scientific">Actinoplanes nipponensis</name>
    <dbReference type="NCBI Taxonomy" id="135950"/>
    <lineage>
        <taxon>Bacteria</taxon>
        <taxon>Bacillati</taxon>
        <taxon>Actinomycetota</taxon>
        <taxon>Actinomycetes</taxon>
        <taxon>Micromonosporales</taxon>
        <taxon>Micromonosporaceae</taxon>
        <taxon>Actinoplanes</taxon>
    </lineage>
</organism>
<evidence type="ECO:0000313" key="2">
    <source>
        <dbReference type="EMBL" id="GIE46513.1"/>
    </source>
</evidence>
<name>A0A919J9D6_9ACTN</name>
<dbReference type="RefSeq" id="WP_203762499.1">
    <property type="nucleotide sequence ID" value="NZ_BAAAYJ010000042.1"/>
</dbReference>
<reference evidence="2" key="1">
    <citation type="submission" date="2021-01" db="EMBL/GenBank/DDBJ databases">
        <title>Whole genome shotgun sequence of Actinoplanes nipponensis NBRC 14063.</title>
        <authorList>
            <person name="Komaki H."/>
            <person name="Tamura T."/>
        </authorList>
    </citation>
    <scope>NUCLEOTIDE SEQUENCE</scope>
    <source>
        <strain evidence="2">NBRC 14063</strain>
    </source>
</reference>
<keyword evidence="1" id="KW-1133">Transmembrane helix</keyword>
<evidence type="ECO:0000313" key="3">
    <source>
        <dbReference type="Proteomes" id="UP000647172"/>
    </source>
</evidence>
<keyword evidence="1" id="KW-0472">Membrane</keyword>
<keyword evidence="3" id="KW-1185">Reference proteome</keyword>
<comment type="caution">
    <text evidence="2">The sequence shown here is derived from an EMBL/GenBank/DDBJ whole genome shotgun (WGS) entry which is preliminary data.</text>
</comment>
<sequence>MNGTTTRTIWFAFVILAGAFVGTAGGMLSFAGGARAANAVLAGGGAFVTATTLGLLMVTFLHERE</sequence>
<feature type="transmembrane region" description="Helical" evidence="1">
    <location>
        <begin position="9"/>
        <end position="30"/>
    </location>
</feature>
<evidence type="ECO:0000256" key="1">
    <source>
        <dbReference type="SAM" id="Phobius"/>
    </source>
</evidence>
<feature type="transmembrane region" description="Helical" evidence="1">
    <location>
        <begin position="36"/>
        <end position="61"/>
    </location>
</feature>
<dbReference type="Proteomes" id="UP000647172">
    <property type="component" value="Unassembled WGS sequence"/>
</dbReference>
<keyword evidence="1" id="KW-0812">Transmembrane</keyword>
<gene>
    <name evidence="2" type="ORF">Ani05nite_00470</name>
</gene>
<dbReference type="EMBL" id="BOMQ01000003">
    <property type="protein sequence ID" value="GIE46513.1"/>
    <property type="molecule type" value="Genomic_DNA"/>
</dbReference>
<accession>A0A919J9D6</accession>
<dbReference type="AlphaFoldDB" id="A0A919J9D6"/>